<reference evidence="1 2" key="1">
    <citation type="journal article" date="2013" name="BMC Genomics">
        <title>Comparative genomics of parasitic silkworm microsporidia reveal an association between genome expansion and host adaptation.</title>
        <authorList>
            <person name="Pan G."/>
            <person name="Xu J."/>
            <person name="Li T."/>
            <person name="Xia Q."/>
            <person name="Liu S.L."/>
            <person name="Zhang G."/>
            <person name="Li S."/>
            <person name="Li C."/>
            <person name="Liu H."/>
            <person name="Yang L."/>
            <person name="Liu T."/>
            <person name="Zhang X."/>
            <person name="Wu Z."/>
            <person name="Fan W."/>
            <person name="Dang X."/>
            <person name="Xiang H."/>
            <person name="Tao M."/>
            <person name="Li Y."/>
            <person name="Hu J."/>
            <person name="Li Z."/>
            <person name="Lin L."/>
            <person name="Luo J."/>
            <person name="Geng L."/>
            <person name="Wang L."/>
            <person name="Long M."/>
            <person name="Wan Y."/>
            <person name="He N."/>
            <person name="Zhang Z."/>
            <person name="Lu C."/>
            <person name="Keeling P.J."/>
            <person name="Wang J."/>
            <person name="Xiang Z."/>
            <person name="Zhou Z."/>
        </authorList>
    </citation>
    <scope>NUCLEOTIDE SEQUENCE [LARGE SCALE GENOMIC DNA]</scope>
    <source>
        <strain evidence="2">CQ1 / CVCC 102059</strain>
    </source>
</reference>
<protein>
    <submittedName>
        <fullName evidence="1">Uncharacterized protein</fullName>
    </submittedName>
</protein>
<organism evidence="1 2">
    <name type="scientific">Nosema bombycis (strain CQ1 / CVCC 102059)</name>
    <name type="common">Microsporidian parasite</name>
    <name type="synonym">Pebrine of silkworm</name>
    <dbReference type="NCBI Taxonomy" id="578461"/>
    <lineage>
        <taxon>Eukaryota</taxon>
        <taxon>Fungi</taxon>
        <taxon>Fungi incertae sedis</taxon>
        <taxon>Microsporidia</taxon>
        <taxon>Nosematidae</taxon>
        <taxon>Nosema</taxon>
    </lineage>
</organism>
<dbReference type="SUPFAM" id="SSF51713">
    <property type="entry name" value="tRNA-guanine transglycosylase"/>
    <property type="match status" value="1"/>
</dbReference>
<gene>
    <name evidence="1" type="ORF">NBO_10g0038</name>
</gene>
<dbReference type="VEuPathDB" id="MicrosporidiaDB:NBO_10g0038"/>
<dbReference type="Gene3D" id="3.20.20.105">
    <property type="entry name" value="Queuine tRNA-ribosyltransferase-like"/>
    <property type="match status" value="1"/>
</dbReference>
<dbReference type="HOGENOM" id="CLU_2923214_0_0_1"/>
<proteinExistence type="predicted"/>
<keyword evidence="2" id="KW-1185">Reference proteome</keyword>
<dbReference type="OrthoDB" id="2194145at2759"/>
<dbReference type="AlphaFoldDB" id="R0MQ92"/>
<evidence type="ECO:0000313" key="2">
    <source>
        <dbReference type="Proteomes" id="UP000016927"/>
    </source>
</evidence>
<dbReference type="GO" id="GO:0006400">
    <property type="term" value="P:tRNA modification"/>
    <property type="evidence" value="ECO:0007669"/>
    <property type="project" value="InterPro"/>
</dbReference>
<dbReference type="InterPro" id="IPR036511">
    <property type="entry name" value="TGT-like_sf"/>
</dbReference>
<name>R0MQ92_NOSB1</name>
<accession>R0MQ92</accession>
<sequence length="61" mass="7132">MLKFDDNRLFVTEITDCKCCGDLKEGYLAYLLSINEINGFIYLTIHNYNVLYEVFNKSILS</sequence>
<dbReference type="EMBL" id="KB908918">
    <property type="protein sequence ID" value="EOB15048.1"/>
    <property type="molecule type" value="Genomic_DNA"/>
</dbReference>
<evidence type="ECO:0000313" key="1">
    <source>
        <dbReference type="EMBL" id="EOB15048.1"/>
    </source>
</evidence>
<dbReference type="Proteomes" id="UP000016927">
    <property type="component" value="Unassembled WGS sequence"/>
</dbReference>